<gene>
    <name evidence="3" type="ORF">OSTLU_93331</name>
</gene>
<keyword evidence="4" id="KW-1185">Reference proteome</keyword>
<dbReference type="InterPro" id="IPR028031">
    <property type="entry name" value="DUF4460"/>
</dbReference>
<dbReference type="GeneID" id="5004070"/>
<evidence type="ECO:0000259" key="2">
    <source>
        <dbReference type="Pfam" id="PF14687"/>
    </source>
</evidence>
<dbReference type="EMBL" id="CP000590">
    <property type="protein sequence ID" value="ABO98235.1"/>
    <property type="molecule type" value="Genomic_DNA"/>
</dbReference>
<dbReference type="OrthoDB" id="510798at2759"/>
<dbReference type="Gramene" id="ABO98235">
    <property type="protein sequence ID" value="ABO98235"/>
    <property type="gene ID" value="OSTLU_93331"/>
</dbReference>
<name>A4S3L7_OSTLU</name>
<feature type="compositionally biased region" description="Basic and acidic residues" evidence="1">
    <location>
        <begin position="138"/>
        <end position="150"/>
    </location>
</feature>
<dbReference type="AlphaFoldDB" id="A4S3L7"/>
<dbReference type="Proteomes" id="UP000001568">
    <property type="component" value="Chromosome 10"/>
</dbReference>
<dbReference type="RefSeq" id="XP_001419942.1">
    <property type="nucleotide sequence ID" value="XM_001419905.1"/>
</dbReference>
<dbReference type="KEGG" id="olu:OSTLU_93331"/>
<organism evidence="3 4">
    <name type="scientific">Ostreococcus lucimarinus (strain CCE9901)</name>
    <dbReference type="NCBI Taxonomy" id="436017"/>
    <lineage>
        <taxon>Eukaryota</taxon>
        <taxon>Viridiplantae</taxon>
        <taxon>Chlorophyta</taxon>
        <taxon>Mamiellophyceae</taxon>
        <taxon>Mamiellales</taxon>
        <taxon>Bathycoccaceae</taxon>
        <taxon>Ostreococcus</taxon>
    </lineage>
</organism>
<evidence type="ECO:0000256" key="1">
    <source>
        <dbReference type="SAM" id="MobiDB-lite"/>
    </source>
</evidence>
<proteinExistence type="predicted"/>
<feature type="domain" description="DUF4460" evidence="2">
    <location>
        <begin position="15"/>
        <end position="89"/>
    </location>
</feature>
<protein>
    <recommendedName>
        <fullName evidence="2">DUF4460 domain-containing protein</fullName>
    </recommendedName>
</protein>
<evidence type="ECO:0000313" key="3">
    <source>
        <dbReference type="EMBL" id="ABO98235.1"/>
    </source>
</evidence>
<feature type="region of interest" description="Disordered" evidence="1">
    <location>
        <begin position="124"/>
        <end position="158"/>
    </location>
</feature>
<reference evidence="3 4" key="1">
    <citation type="journal article" date="2007" name="Proc. Natl. Acad. Sci. U.S.A.">
        <title>The tiny eukaryote Ostreococcus provides genomic insights into the paradox of plankton speciation.</title>
        <authorList>
            <person name="Palenik B."/>
            <person name="Grimwood J."/>
            <person name="Aerts A."/>
            <person name="Rouze P."/>
            <person name="Salamov A."/>
            <person name="Putnam N."/>
            <person name="Dupont C."/>
            <person name="Jorgensen R."/>
            <person name="Derelle E."/>
            <person name="Rombauts S."/>
            <person name="Zhou K."/>
            <person name="Otillar R."/>
            <person name="Merchant S.S."/>
            <person name="Podell S."/>
            <person name="Gaasterland T."/>
            <person name="Napoli C."/>
            <person name="Gendler K."/>
            <person name="Manuell A."/>
            <person name="Tai V."/>
            <person name="Vallon O."/>
            <person name="Piganeau G."/>
            <person name="Jancek S."/>
            <person name="Heijde M."/>
            <person name="Jabbari K."/>
            <person name="Bowler C."/>
            <person name="Lohr M."/>
            <person name="Robbens S."/>
            <person name="Werner G."/>
            <person name="Dubchak I."/>
            <person name="Pazour G.J."/>
            <person name="Ren Q."/>
            <person name="Paulsen I."/>
            <person name="Delwiche C."/>
            <person name="Schmutz J."/>
            <person name="Rokhsar D."/>
            <person name="Van de Peer Y."/>
            <person name="Moreau H."/>
            <person name="Grigoriev I.V."/>
        </authorList>
    </citation>
    <scope>NUCLEOTIDE SEQUENCE [LARGE SCALE GENOMIC DNA]</scope>
    <source>
        <strain evidence="3 4">CCE9901</strain>
    </source>
</reference>
<evidence type="ECO:0000313" key="4">
    <source>
        <dbReference type="Proteomes" id="UP000001568"/>
    </source>
</evidence>
<accession>A4S3L7</accession>
<dbReference type="Pfam" id="PF14687">
    <property type="entry name" value="DUF4460"/>
    <property type="match status" value="1"/>
</dbReference>
<dbReference type="HOGENOM" id="CLU_928557_0_0_1"/>
<dbReference type="eggNOG" id="ENOG502S9H5">
    <property type="taxonomic scope" value="Eukaryota"/>
</dbReference>
<dbReference type="OMA" id="IWRGERD"/>
<sequence>MATRATRATATATPTLRQSMTALVRLVHPDVLAATHPEHARANGDALAHLQGTLDDARGRGALPGARVRRLRFYVRDDARAEGVRDVGFTLRTTGGDCRNVMRRDLGALFAQVGIEREFEWGEGDWGATRTETEAEDEGARGRGEGETSRSSETPEVAQAYREQTTTNAGGGGTRTRDVHEALKALDPAFEGVAAVAWLRDASENADEGERKRIVMFEVIPHLVREGWNLKGETLEAIWRGERDEKVLLDGLDGGSALAVVSILKHTKNLERMYGPAPRKD</sequence>